<evidence type="ECO:0000313" key="2">
    <source>
        <dbReference type="Proteomes" id="UP001165960"/>
    </source>
</evidence>
<evidence type="ECO:0000313" key="1">
    <source>
        <dbReference type="EMBL" id="KAJ9087500.1"/>
    </source>
</evidence>
<gene>
    <name evidence="1" type="ORF">DSO57_1032779</name>
</gene>
<comment type="caution">
    <text evidence="1">The sequence shown here is derived from an EMBL/GenBank/DDBJ whole genome shotgun (WGS) entry which is preliminary data.</text>
</comment>
<dbReference type="Proteomes" id="UP001165960">
    <property type="component" value="Unassembled WGS sequence"/>
</dbReference>
<name>A0ACC2UKY3_9FUNG</name>
<proteinExistence type="predicted"/>
<keyword evidence="2" id="KW-1185">Reference proteome</keyword>
<sequence length="95" mass="10105">MNYLNLWLFSRAIWAAPEGPLPVYGGGCALWKDRLYMIGGTSATGKLAEEVLSLDLGGGSTWKAVSKHPASLLGTSITAVSMGKEGILLHWRNSG</sequence>
<dbReference type="EMBL" id="QTSX02000249">
    <property type="protein sequence ID" value="KAJ9087500.1"/>
    <property type="molecule type" value="Genomic_DNA"/>
</dbReference>
<accession>A0ACC2UKY3</accession>
<reference evidence="1" key="1">
    <citation type="submission" date="2022-04" db="EMBL/GenBank/DDBJ databases">
        <title>Genome of the entomopathogenic fungus Entomophthora muscae.</title>
        <authorList>
            <person name="Elya C."/>
            <person name="Lovett B.R."/>
            <person name="Lee E."/>
            <person name="Macias A.M."/>
            <person name="Hajek A.E."/>
            <person name="De Bivort B.L."/>
            <person name="Kasson M.T."/>
            <person name="De Fine Licht H.H."/>
            <person name="Stajich J.E."/>
        </authorList>
    </citation>
    <scope>NUCLEOTIDE SEQUENCE</scope>
    <source>
        <strain evidence="1">Berkeley</strain>
    </source>
</reference>
<organism evidence="1 2">
    <name type="scientific">Entomophthora muscae</name>
    <dbReference type="NCBI Taxonomy" id="34485"/>
    <lineage>
        <taxon>Eukaryota</taxon>
        <taxon>Fungi</taxon>
        <taxon>Fungi incertae sedis</taxon>
        <taxon>Zoopagomycota</taxon>
        <taxon>Entomophthoromycotina</taxon>
        <taxon>Entomophthoromycetes</taxon>
        <taxon>Entomophthorales</taxon>
        <taxon>Entomophthoraceae</taxon>
        <taxon>Entomophthora</taxon>
    </lineage>
</organism>
<protein>
    <submittedName>
        <fullName evidence="1">Uncharacterized protein</fullName>
    </submittedName>
</protein>